<dbReference type="EMBL" id="JAVDQA010000007">
    <property type="protein sequence ID" value="MDR6301664.1"/>
    <property type="molecule type" value="Genomic_DNA"/>
</dbReference>
<dbReference type="InterPro" id="IPR018639">
    <property type="entry name" value="DUF2062"/>
</dbReference>
<feature type="transmembrane region" description="Helical" evidence="1">
    <location>
        <begin position="221"/>
        <end position="240"/>
    </location>
</feature>
<name>A0ABU1K7S2_9FLAO</name>
<keyword evidence="1" id="KW-1133">Transmembrane helix</keyword>
<keyword evidence="1" id="KW-0812">Transmembrane</keyword>
<protein>
    <submittedName>
        <fullName evidence="4">Glycosyltransferase involved in cell wall biosynthesis</fullName>
    </submittedName>
</protein>
<feature type="transmembrane region" description="Helical" evidence="1">
    <location>
        <begin position="272"/>
        <end position="297"/>
    </location>
</feature>
<dbReference type="InterPro" id="IPR001173">
    <property type="entry name" value="Glyco_trans_2-like"/>
</dbReference>
<keyword evidence="5" id="KW-1185">Reference proteome</keyword>
<accession>A0ABU1K7S2</accession>
<feature type="transmembrane region" description="Helical" evidence="1">
    <location>
        <begin position="361"/>
        <end position="386"/>
    </location>
</feature>
<evidence type="ECO:0000259" key="3">
    <source>
        <dbReference type="Pfam" id="PF09835"/>
    </source>
</evidence>
<dbReference type="Pfam" id="PF09835">
    <property type="entry name" value="DUF2062"/>
    <property type="match status" value="1"/>
</dbReference>
<sequence>MKLQEKFDTFKCCVLIPTYNNEKTLARVIRDVQRFTSNIIVVNDGSTDATVKILEDFKEIPQFHFQENKGKGRALKFGFQQAGRLGYDFAITIDSDGQHFAEDLSVFLNELERQNGKEILLIGSRKMDGPNVPKQNSFGNRFSSWWVYIETGVNLEDSQCGYRLYPLQVVNNMQLFTPKFEFEIEVIVKASWRKIEVKNIPVQVLYDPDERVSHFRPFIDIVRITLLNIWFVFVAFIFIIPQKRFKELKQKKRKQIWREDILKIEEPPHKKALAISLGIFIGISPFWGLQTLLVFFLAQLFKLNKVVAFLFSNVSIPPFIPFIVYASYKLGGFMLGNNSAFHFSFTNIENALASLLEMKQYLLGSFALAIIAALVIGFIFYLVFLVSDKSKKPS</sequence>
<dbReference type="InterPro" id="IPR050256">
    <property type="entry name" value="Glycosyltransferase_2"/>
</dbReference>
<comment type="caution">
    <text evidence="4">The sequence shown here is derived from an EMBL/GenBank/DDBJ whole genome shotgun (WGS) entry which is preliminary data.</text>
</comment>
<dbReference type="PANTHER" id="PTHR48090">
    <property type="entry name" value="UNDECAPRENYL-PHOSPHATE 4-DEOXY-4-FORMAMIDO-L-ARABINOSE TRANSFERASE-RELATED"/>
    <property type="match status" value="1"/>
</dbReference>
<evidence type="ECO:0000313" key="4">
    <source>
        <dbReference type="EMBL" id="MDR6301664.1"/>
    </source>
</evidence>
<reference evidence="4 5" key="1">
    <citation type="submission" date="2023-07" db="EMBL/GenBank/DDBJ databases">
        <title>Genomic Encyclopedia of Type Strains, Phase IV (KMG-IV): sequencing the most valuable type-strain genomes for metagenomic binning, comparative biology and taxonomic classification.</title>
        <authorList>
            <person name="Goeker M."/>
        </authorList>
    </citation>
    <scope>NUCLEOTIDE SEQUENCE [LARGE SCALE GENOMIC DNA]</scope>
    <source>
        <strain evidence="4 5">DSM 102814</strain>
    </source>
</reference>
<dbReference type="InterPro" id="IPR029044">
    <property type="entry name" value="Nucleotide-diphossugar_trans"/>
</dbReference>
<feature type="transmembrane region" description="Helical" evidence="1">
    <location>
        <begin position="306"/>
        <end position="328"/>
    </location>
</feature>
<dbReference type="Proteomes" id="UP001257659">
    <property type="component" value="Unassembled WGS sequence"/>
</dbReference>
<dbReference type="Pfam" id="PF00535">
    <property type="entry name" value="Glycos_transf_2"/>
    <property type="match status" value="1"/>
</dbReference>
<dbReference type="Gene3D" id="3.90.550.10">
    <property type="entry name" value="Spore Coat Polysaccharide Biosynthesis Protein SpsA, Chain A"/>
    <property type="match status" value="1"/>
</dbReference>
<evidence type="ECO:0000259" key="2">
    <source>
        <dbReference type="Pfam" id="PF00535"/>
    </source>
</evidence>
<evidence type="ECO:0000313" key="5">
    <source>
        <dbReference type="Proteomes" id="UP001257659"/>
    </source>
</evidence>
<dbReference type="CDD" id="cd04179">
    <property type="entry name" value="DPM_DPG-synthase_like"/>
    <property type="match status" value="1"/>
</dbReference>
<organism evidence="4 5">
    <name type="scientific">Mesonia maritima</name>
    <dbReference type="NCBI Taxonomy" id="1793873"/>
    <lineage>
        <taxon>Bacteria</taxon>
        <taxon>Pseudomonadati</taxon>
        <taxon>Bacteroidota</taxon>
        <taxon>Flavobacteriia</taxon>
        <taxon>Flavobacteriales</taxon>
        <taxon>Flavobacteriaceae</taxon>
        <taxon>Mesonia</taxon>
    </lineage>
</organism>
<dbReference type="SUPFAM" id="SSF53448">
    <property type="entry name" value="Nucleotide-diphospho-sugar transferases"/>
    <property type="match status" value="1"/>
</dbReference>
<dbReference type="PANTHER" id="PTHR48090:SF7">
    <property type="entry name" value="RFBJ PROTEIN"/>
    <property type="match status" value="1"/>
</dbReference>
<proteinExistence type="predicted"/>
<dbReference type="RefSeq" id="WP_309729281.1">
    <property type="nucleotide sequence ID" value="NZ_JAVDQA010000007.1"/>
</dbReference>
<gene>
    <name evidence="4" type="ORF">GGR31_002334</name>
</gene>
<evidence type="ECO:0000256" key="1">
    <source>
        <dbReference type="SAM" id="Phobius"/>
    </source>
</evidence>
<feature type="domain" description="Glycosyltransferase 2-like" evidence="2">
    <location>
        <begin position="13"/>
        <end position="125"/>
    </location>
</feature>
<feature type="domain" description="DUF2062" evidence="3">
    <location>
        <begin position="259"/>
        <end position="388"/>
    </location>
</feature>
<keyword evidence="1" id="KW-0472">Membrane</keyword>